<dbReference type="EMBL" id="SHOA02000001">
    <property type="protein sequence ID" value="TDH70950.1"/>
    <property type="molecule type" value="Genomic_DNA"/>
</dbReference>
<sequence>MNLMNLRLKMSVQRIRGCKSAVISLELIIRPNQMYYDQKLACLEDALAKEQIEQPRLLVTR</sequence>
<keyword evidence="2" id="KW-1185">Reference proteome</keyword>
<organism evidence="1 2">
    <name type="scientific">Bremia lactucae</name>
    <name type="common">Lettuce downy mildew</name>
    <dbReference type="NCBI Taxonomy" id="4779"/>
    <lineage>
        <taxon>Eukaryota</taxon>
        <taxon>Sar</taxon>
        <taxon>Stramenopiles</taxon>
        <taxon>Oomycota</taxon>
        <taxon>Peronosporomycetes</taxon>
        <taxon>Peronosporales</taxon>
        <taxon>Peronosporaceae</taxon>
        <taxon>Bremia</taxon>
    </lineage>
</organism>
<name>A0A976IGU8_BRELC</name>
<dbReference type="RefSeq" id="XP_067820449.1">
    <property type="nucleotide sequence ID" value="XM_067963369.1"/>
</dbReference>
<dbReference type="Proteomes" id="UP000294530">
    <property type="component" value="Unassembled WGS sequence"/>
</dbReference>
<dbReference type="AlphaFoldDB" id="A0A976IGU8"/>
<gene>
    <name evidence="1" type="ORF">CCR75_005287</name>
</gene>
<evidence type="ECO:0000313" key="1">
    <source>
        <dbReference type="EMBL" id="TDH70950.1"/>
    </source>
</evidence>
<dbReference type="KEGG" id="blac:94349040"/>
<dbReference type="OrthoDB" id="165648at2759"/>
<accession>A0A976IGU8</accession>
<reference evidence="1 2" key="1">
    <citation type="journal article" date="2021" name="Genome Biol.">
        <title>AFLAP: assembly-free linkage analysis pipeline using k-mers from genome sequencing data.</title>
        <authorList>
            <person name="Fletcher K."/>
            <person name="Zhang L."/>
            <person name="Gil J."/>
            <person name="Han R."/>
            <person name="Cavanaugh K."/>
            <person name="Michelmore R."/>
        </authorList>
    </citation>
    <scope>NUCLEOTIDE SEQUENCE [LARGE SCALE GENOMIC DNA]</scope>
    <source>
        <strain evidence="1 2">SF5</strain>
    </source>
</reference>
<comment type="caution">
    <text evidence="1">The sequence shown here is derived from an EMBL/GenBank/DDBJ whole genome shotgun (WGS) entry which is preliminary data.</text>
</comment>
<dbReference type="GeneID" id="94349040"/>
<evidence type="ECO:0000313" key="2">
    <source>
        <dbReference type="Proteomes" id="UP000294530"/>
    </source>
</evidence>
<proteinExistence type="predicted"/>
<protein>
    <submittedName>
        <fullName evidence="1">Uncharacterized protein</fullName>
    </submittedName>
</protein>